<keyword evidence="1" id="KW-0732">Signal</keyword>
<dbReference type="AlphaFoldDB" id="A0A9P9DX10"/>
<organism evidence="2 3">
    <name type="scientific">Dactylonectria estremocensis</name>
    <dbReference type="NCBI Taxonomy" id="1079267"/>
    <lineage>
        <taxon>Eukaryota</taxon>
        <taxon>Fungi</taxon>
        <taxon>Dikarya</taxon>
        <taxon>Ascomycota</taxon>
        <taxon>Pezizomycotina</taxon>
        <taxon>Sordariomycetes</taxon>
        <taxon>Hypocreomycetidae</taxon>
        <taxon>Hypocreales</taxon>
        <taxon>Nectriaceae</taxon>
        <taxon>Dactylonectria</taxon>
    </lineage>
</organism>
<accession>A0A9P9DX10</accession>
<feature type="chain" id="PRO_5040299487" description="Secreted protein" evidence="1">
    <location>
        <begin position="19"/>
        <end position="79"/>
    </location>
</feature>
<name>A0A9P9DX10_9HYPO</name>
<evidence type="ECO:0000313" key="3">
    <source>
        <dbReference type="Proteomes" id="UP000717696"/>
    </source>
</evidence>
<sequence length="79" mass="8955">MYLFKVVNILILAPFFQSFQTSTTDLTIDFAIAFPSYPSSACHLSPGTKTQQRHTLGPCPRRTMPAEYLCTVDHLPKHR</sequence>
<comment type="caution">
    <text evidence="2">The sequence shown here is derived from an EMBL/GenBank/DDBJ whole genome shotgun (WGS) entry which is preliminary data.</text>
</comment>
<evidence type="ECO:0000256" key="1">
    <source>
        <dbReference type="SAM" id="SignalP"/>
    </source>
</evidence>
<gene>
    <name evidence="2" type="ORF">B0J13DRAFT_143201</name>
</gene>
<evidence type="ECO:0008006" key="4">
    <source>
        <dbReference type="Google" id="ProtNLM"/>
    </source>
</evidence>
<protein>
    <recommendedName>
        <fullName evidence="4">Secreted protein</fullName>
    </recommendedName>
</protein>
<keyword evidence="3" id="KW-1185">Reference proteome</keyword>
<dbReference type="Proteomes" id="UP000717696">
    <property type="component" value="Unassembled WGS sequence"/>
</dbReference>
<reference evidence="2" key="1">
    <citation type="journal article" date="2021" name="Nat. Commun.">
        <title>Genetic determinants of endophytism in the Arabidopsis root mycobiome.</title>
        <authorList>
            <person name="Mesny F."/>
            <person name="Miyauchi S."/>
            <person name="Thiergart T."/>
            <person name="Pickel B."/>
            <person name="Atanasova L."/>
            <person name="Karlsson M."/>
            <person name="Huettel B."/>
            <person name="Barry K.W."/>
            <person name="Haridas S."/>
            <person name="Chen C."/>
            <person name="Bauer D."/>
            <person name="Andreopoulos W."/>
            <person name="Pangilinan J."/>
            <person name="LaButti K."/>
            <person name="Riley R."/>
            <person name="Lipzen A."/>
            <person name="Clum A."/>
            <person name="Drula E."/>
            <person name="Henrissat B."/>
            <person name="Kohler A."/>
            <person name="Grigoriev I.V."/>
            <person name="Martin F.M."/>
            <person name="Hacquard S."/>
        </authorList>
    </citation>
    <scope>NUCLEOTIDE SEQUENCE</scope>
    <source>
        <strain evidence="2">MPI-CAGE-AT-0021</strain>
    </source>
</reference>
<dbReference type="EMBL" id="JAGMUU010000022">
    <property type="protein sequence ID" value="KAH7128040.1"/>
    <property type="molecule type" value="Genomic_DNA"/>
</dbReference>
<proteinExistence type="predicted"/>
<evidence type="ECO:0000313" key="2">
    <source>
        <dbReference type="EMBL" id="KAH7128040.1"/>
    </source>
</evidence>
<feature type="signal peptide" evidence="1">
    <location>
        <begin position="1"/>
        <end position="18"/>
    </location>
</feature>